<evidence type="ECO:0000313" key="2">
    <source>
        <dbReference type="Proteomes" id="UP001239111"/>
    </source>
</evidence>
<sequence>MTSQFIKFPSTREERLRTSQGYGFRRSYVVMSINDQCKTRQLYKDRKCRFLRTIPLECILRLMDCFVVKFLTFSEHDEIYWHHKHGTSINVQVRNGVCLSPNHAMSKVAGAEGLILNLRATAGSNHD</sequence>
<dbReference type="Proteomes" id="UP001239111">
    <property type="component" value="Chromosome 3"/>
</dbReference>
<evidence type="ECO:0000313" key="1">
    <source>
        <dbReference type="EMBL" id="KAJ8671796.1"/>
    </source>
</evidence>
<proteinExistence type="predicted"/>
<name>A0ACC2NL16_9HYME</name>
<reference evidence="1" key="1">
    <citation type="submission" date="2023-04" db="EMBL/GenBank/DDBJ databases">
        <title>A chromosome-level genome assembly of the parasitoid wasp Eretmocerus hayati.</title>
        <authorList>
            <person name="Zhong Y."/>
            <person name="Liu S."/>
            <person name="Liu Y."/>
        </authorList>
    </citation>
    <scope>NUCLEOTIDE SEQUENCE</scope>
    <source>
        <strain evidence="1">ZJU_SS_LIU_2023</strain>
    </source>
</reference>
<organism evidence="1 2">
    <name type="scientific">Eretmocerus hayati</name>
    <dbReference type="NCBI Taxonomy" id="131215"/>
    <lineage>
        <taxon>Eukaryota</taxon>
        <taxon>Metazoa</taxon>
        <taxon>Ecdysozoa</taxon>
        <taxon>Arthropoda</taxon>
        <taxon>Hexapoda</taxon>
        <taxon>Insecta</taxon>
        <taxon>Pterygota</taxon>
        <taxon>Neoptera</taxon>
        <taxon>Endopterygota</taxon>
        <taxon>Hymenoptera</taxon>
        <taxon>Apocrita</taxon>
        <taxon>Proctotrupomorpha</taxon>
        <taxon>Chalcidoidea</taxon>
        <taxon>Aphelinidae</taxon>
        <taxon>Aphelininae</taxon>
        <taxon>Eretmocerus</taxon>
    </lineage>
</organism>
<comment type="caution">
    <text evidence="1">The sequence shown here is derived from an EMBL/GenBank/DDBJ whole genome shotgun (WGS) entry which is preliminary data.</text>
</comment>
<keyword evidence="2" id="KW-1185">Reference proteome</keyword>
<dbReference type="EMBL" id="CM056743">
    <property type="protein sequence ID" value="KAJ8671796.1"/>
    <property type="molecule type" value="Genomic_DNA"/>
</dbReference>
<accession>A0ACC2NL16</accession>
<gene>
    <name evidence="1" type="ORF">QAD02_003055</name>
</gene>
<protein>
    <submittedName>
        <fullName evidence="1">Uncharacterized protein</fullName>
    </submittedName>
</protein>